<dbReference type="InterPro" id="IPR027961">
    <property type="entry name" value="DUF4442"/>
</dbReference>
<sequence>MAGNYVLNMYEKLLKWPFGRQIFSAYSARRAPYFRTIKPLVTDVRPNHCSVLIRKRRSVENHIGTVHVIAIANGLEMAMGFMAEASIPKHLRWIPKGMQLDYTAKAGSDITCTADVEPEAWVPGDLTVRVEAKDDQGIVVVKGTITLWISEKPAKK</sequence>
<dbReference type="AlphaFoldDB" id="A0A1Y5RET1"/>
<evidence type="ECO:0008006" key="3">
    <source>
        <dbReference type="Google" id="ProtNLM"/>
    </source>
</evidence>
<evidence type="ECO:0000313" key="1">
    <source>
        <dbReference type="EMBL" id="SLN15555.1"/>
    </source>
</evidence>
<dbReference type="RefSeq" id="WP_085866983.1">
    <property type="nucleotide sequence ID" value="NZ_FWFQ01000002.1"/>
</dbReference>
<protein>
    <recommendedName>
        <fullName evidence="3">Thioesterase (YiiD_Cterm)</fullName>
    </recommendedName>
</protein>
<dbReference type="OrthoDB" id="793353at2"/>
<reference evidence="1 2" key="1">
    <citation type="submission" date="2017-03" db="EMBL/GenBank/DDBJ databases">
        <authorList>
            <person name="Afonso C.L."/>
            <person name="Miller P.J."/>
            <person name="Scott M.A."/>
            <person name="Spackman E."/>
            <person name="Goraichik I."/>
            <person name="Dimitrov K.M."/>
            <person name="Suarez D.L."/>
            <person name="Swayne D.E."/>
        </authorList>
    </citation>
    <scope>NUCLEOTIDE SEQUENCE [LARGE SCALE GENOMIC DNA]</scope>
    <source>
        <strain evidence="1 2">CECT 7680</strain>
    </source>
</reference>
<accession>A0A1Y5RET1</accession>
<gene>
    <name evidence="1" type="ORF">PSA7680_00405</name>
</gene>
<dbReference type="Pfam" id="PF14539">
    <property type="entry name" value="DUF4442"/>
    <property type="match status" value="1"/>
</dbReference>
<dbReference type="Gene3D" id="3.10.129.10">
    <property type="entry name" value="Hotdog Thioesterase"/>
    <property type="match status" value="1"/>
</dbReference>
<dbReference type="InterPro" id="IPR029069">
    <property type="entry name" value="HotDog_dom_sf"/>
</dbReference>
<evidence type="ECO:0000313" key="2">
    <source>
        <dbReference type="Proteomes" id="UP000193409"/>
    </source>
</evidence>
<dbReference type="CDD" id="cd03443">
    <property type="entry name" value="PaaI_thioesterase"/>
    <property type="match status" value="1"/>
</dbReference>
<proteinExistence type="predicted"/>
<organism evidence="1 2">
    <name type="scientific">Pseudoruegeria aquimaris</name>
    <dbReference type="NCBI Taxonomy" id="393663"/>
    <lineage>
        <taxon>Bacteria</taxon>
        <taxon>Pseudomonadati</taxon>
        <taxon>Pseudomonadota</taxon>
        <taxon>Alphaproteobacteria</taxon>
        <taxon>Rhodobacterales</taxon>
        <taxon>Roseobacteraceae</taxon>
        <taxon>Pseudoruegeria</taxon>
    </lineage>
</organism>
<dbReference type="EMBL" id="FWFQ01000002">
    <property type="protein sequence ID" value="SLN15555.1"/>
    <property type="molecule type" value="Genomic_DNA"/>
</dbReference>
<keyword evidence="2" id="KW-1185">Reference proteome</keyword>
<dbReference type="SUPFAM" id="SSF54637">
    <property type="entry name" value="Thioesterase/thiol ester dehydrase-isomerase"/>
    <property type="match status" value="1"/>
</dbReference>
<name>A0A1Y5RET1_9RHOB</name>
<dbReference type="Proteomes" id="UP000193409">
    <property type="component" value="Unassembled WGS sequence"/>
</dbReference>